<comment type="caution">
    <text evidence="1">The sequence shown here is derived from an EMBL/GenBank/DDBJ whole genome shotgun (WGS) entry which is preliminary data.</text>
</comment>
<accession>A0A1F6D582</accession>
<evidence type="ECO:0000313" key="2">
    <source>
        <dbReference type="Proteomes" id="UP000178606"/>
    </source>
</evidence>
<name>A0A1F6D582_HANXR</name>
<dbReference type="AlphaFoldDB" id="A0A1F6D582"/>
<protein>
    <recommendedName>
        <fullName evidence="3">Glycosyl hydrolase-like 10 domain-containing protein</fullName>
    </recommendedName>
</protein>
<reference evidence="1 2" key="1">
    <citation type="journal article" date="2016" name="Nat. Commun.">
        <title>Thousands of microbial genomes shed light on interconnected biogeochemical processes in an aquifer system.</title>
        <authorList>
            <person name="Anantharaman K."/>
            <person name="Brown C.T."/>
            <person name="Hug L.A."/>
            <person name="Sharon I."/>
            <person name="Castelle C.J."/>
            <person name="Probst A.J."/>
            <person name="Thomas B.C."/>
            <person name="Singh A."/>
            <person name="Wilkins M.J."/>
            <person name="Karaoz U."/>
            <person name="Brodie E.L."/>
            <person name="Williams K.H."/>
            <person name="Hubbard S.S."/>
            <person name="Banfield J.F."/>
        </authorList>
    </citation>
    <scope>NUCLEOTIDE SEQUENCE [LARGE SCALE GENOMIC DNA]</scope>
    <source>
        <strain evidence="2">RIFCSPLOWO2_12_FULL_64_10</strain>
    </source>
</reference>
<proteinExistence type="predicted"/>
<evidence type="ECO:0000313" key="1">
    <source>
        <dbReference type="EMBL" id="OGG56603.1"/>
    </source>
</evidence>
<dbReference type="SUPFAM" id="SSF51445">
    <property type="entry name" value="(Trans)glycosidases"/>
    <property type="match status" value="1"/>
</dbReference>
<evidence type="ECO:0008006" key="3">
    <source>
        <dbReference type="Google" id="ProtNLM"/>
    </source>
</evidence>
<dbReference type="Proteomes" id="UP000178606">
    <property type="component" value="Unassembled WGS sequence"/>
</dbReference>
<dbReference type="EMBL" id="MFKF01000025">
    <property type="protein sequence ID" value="OGG56603.1"/>
    <property type="molecule type" value="Genomic_DNA"/>
</dbReference>
<dbReference type="Gene3D" id="3.20.20.80">
    <property type="entry name" value="Glycosidases"/>
    <property type="match status" value="1"/>
</dbReference>
<organism evidence="1 2">
    <name type="scientific">Handelsmanbacteria sp. (strain RIFCSPLOWO2_12_FULL_64_10)</name>
    <dbReference type="NCBI Taxonomy" id="1817868"/>
    <lineage>
        <taxon>Bacteria</taxon>
        <taxon>Candidatus Handelsmaniibacteriota</taxon>
    </lineage>
</organism>
<dbReference type="InterPro" id="IPR017853">
    <property type="entry name" value="GH"/>
</dbReference>
<sequence length="577" mass="65489">MSTPIYITDLSCCEPKSALSPEARKGCWSVWDYETHEHRGVRLGGKMLYANAQVEPPPVTLRLGASGWHAVYLGFYYADFPNSHTVRVRLTGDPTFDRVQAETTSPKDGNHTEQNVHYGLLAETLWRTADLTGQDLVISRPSRRGLLAQHGYTSLAYVKLTPLSDVDLAQHRKLMPSPRTKRLIAVFDGAFGGGWWPESREDLYEDIDPLADTDVEVLLCTMARFDVTYYPSKVGEMRSLKRAFYHPEYAAQAQVLAEMQKKGLDTLRVYIDRAHGRGLKFYATNRPAGPHPPPFHLTGEGPLYRKRPEFRCVTQDGQAVPHLSLAFPEVRRRLIDVLREQAEAGADGVSLMFNRSHPWVLFEEPAWTAFAEKHGADRAKLDPTDEAWCRHKASYLTALARELREVMDEVGRRQVRRIGIGHMVMGTAWSRLYFGIDAEAWMREGLVDFLIVHPYNYHERPFPGGDESVERAVRELRPAADETGVKVYADVYPRRMPGYVYLDRARALYAAGADGLAYWDIETRVNRKSEWFTSSRLGHVDLLNDWPLDLRGHFDRIPLKSVAGMVTDRAYSGHTNG</sequence>
<gene>
    <name evidence="1" type="ORF">A3F84_02505</name>
</gene>